<dbReference type="GO" id="GO:0016020">
    <property type="term" value="C:membrane"/>
    <property type="evidence" value="ECO:0007669"/>
    <property type="project" value="TreeGrafter"/>
</dbReference>
<feature type="region of interest" description="Disordered" evidence="1">
    <location>
        <begin position="308"/>
        <end position="330"/>
    </location>
</feature>
<reference evidence="4 5" key="1">
    <citation type="journal article" date="2020" name="bioRxiv">
        <title>Sequence and annotation of 42 cannabis genomes reveals extensive copy number variation in cannabinoid synthesis and pathogen resistance genes.</title>
        <authorList>
            <person name="Mckernan K.J."/>
            <person name="Helbert Y."/>
            <person name="Kane L.T."/>
            <person name="Ebling H."/>
            <person name="Zhang L."/>
            <person name="Liu B."/>
            <person name="Eaton Z."/>
            <person name="Mclaughlin S."/>
            <person name="Kingan S."/>
            <person name="Baybayan P."/>
            <person name="Concepcion G."/>
            <person name="Jordan M."/>
            <person name="Riva A."/>
            <person name="Barbazuk W."/>
            <person name="Harkins T."/>
        </authorList>
    </citation>
    <scope>NUCLEOTIDE SEQUENCE [LARGE SCALE GENOMIC DNA]</scope>
    <source>
        <strain evidence="5">cv. Jamaican Lion 4</strain>
        <tissue evidence="4">Leaf</tissue>
    </source>
</reference>
<dbReference type="PANTHER" id="PTHR24177:SF470">
    <property type="entry name" value="ANKYRIN REPEAT PROTEIN"/>
    <property type="match status" value="1"/>
</dbReference>
<organism evidence="4 5">
    <name type="scientific">Cannabis sativa</name>
    <name type="common">Hemp</name>
    <name type="synonym">Marijuana</name>
    <dbReference type="NCBI Taxonomy" id="3483"/>
    <lineage>
        <taxon>Eukaryota</taxon>
        <taxon>Viridiplantae</taxon>
        <taxon>Streptophyta</taxon>
        <taxon>Embryophyta</taxon>
        <taxon>Tracheophyta</taxon>
        <taxon>Spermatophyta</taxon>
        <taxon>Magnoliopsida</taxon>
        <taxon>eudicotyledons</taxon>
        <taxon>Gunneridae</taxon>
        <taxon>Pentapetalae</taxon>
        <taxon>rosids</taxon>
        <taxon>fabids</taxon>
        <taxon>Rosales</taxon>
        <taxon>Cannabaceae</taxon>
        <taxon>Cannabis</taxon>
    </lineage>
</organism>
<feature type="transmembrane region" description="Helical" evidence="2">
    <location>
        <begin position="682"/>
        <end position="704"/>
    </location>
</feature>
<sequence>MPSRKEVNDLFSYAMKGQWEEVLIIYKKSQEAQKAKITILEDTVLHIAISVGQTETAVELVRVSKNSILEVENARGNTALHIAAALGNLIVCTNMIKKNPNLIAIRNHNGETPVFLAALNGKKDTFLYLYSKDKEESLVRRNNGDTILHAAISGEYFSLAMCIMNSHPNLADAINENGLTPLHILASKPNAFHSSTRLGLFDRIIYHSLVVDELKEESHDVEAYIAKKTKRRIESLNYPENYKACINFFGLVLLVFQKWIFSLCGLYHKSDSQVNKERKKGDEENQDEVTPSICTPVMSSESKISTEQSSLENISSSHGDTLQPQSDHENGHFPPNYDKIVLFVKLLMKSLLIILGIGIWRIKKIQRKKELHMWARCAMNELVKHTTSYKFYDNTGLDPHKKTHDHGEEESLIPNIDPNSIVSDSEKKFTTYPTLKSSQKIKLNHNKTVGKQHTPILIAAKMGVSEMIEKILEEFPVAIQDVDSDNKNVVLLAVENRQSHVYNLLLHSNILKESVFRQLDKDGNSALHLAAECKEQRPWLIPGVALQMQWEIKWYKFVKHSMPPQFFPRYNNKHETPKEVFITTHKGLIKEGGKWLTKTSESCSLVAALIATVAFTTSTTIPGGVNQETGIPIFRGVFAFDAFSISSLLALCFSITALVFFLSILTSRYDEKDFAMDLPRKLLFGLTSLFASIASMYVAFPLYAALCFPITYFAFAQLSLYFDLIWAIFKKFVKHSMPPQFFPRYNTKHETPKEIFITTHKDLIKEGSRWLSKTSESCSFVAALIATVAFTTSSTVPGGVDQGTGIPLLKGEFAFDAFSISSLLALCFSITALVFFLSILTSRYDEKDFAMDLPRKLLFGLTLLFASIASMLVSFCNGHIFTLTHKLKFVAFPLYATLCFPITYFALAQLSLYLDLIWAIFKKVPQRSNKAFLHL</sequence>
<dbReference type="PANTHER" id="PTHR24177">
    <property type="entry name" value="CASKIN"/>
    <property type="match status" value="1"/>
</dbReference>
<dbReference type="AlphaFoldDB" id="A0A7J6FY62"/>
<dbReference type="Pfam" id="PF12796">
    <property type="entry name" value="Ank_2"/>
    <property type="match status" value="1"/>
</dbReference>
<dbReference type="Proteomes" id="UP000583929">
    <property type="component" value="Unassembled WGS sequence"/>
</dbReference>
<evidence type="ECO:0000313" key="5">
    <source>
        <dbReference type="Proteomes" id="UP000583929"/>
    </source>
</evidence>
<proteinExistence type="predicted"/>
<keyword evidence="2" id="KW-0472">Membrane</keyword>
<feature type="transmembrane region" description="Helical" evidence="2">
    <location>
        <begin position="603"/>
        <end position="625"/>
    </location>
</feature>
<comment type="caution">
    <text evidence="4">The sequence shown here is derived from an EMBL/GenBank/DDBJ whole genome shotgun (WGS) entry which is preliminary data.</text>
</comment>
<feature type="transmembrane region" description="Helical" evidence="2">
    <location>
        <begin position="340"/>
        <end position="360"/>
    </location>
</feature>
<feature type="transmembrane region" description="Helical" evidence="2">
    <location>
        <begin position="778"/>
        <end position="797"/>
    </location>
</feature>
<gene>
    <name evidence="4" type="ORF">G4B88_004901</name>
</gene>
<dbReference type="InterPro" id="IPR036770">
    <property type="entry name" value="Ankyrin_rpt-contain_sf"/>
</dbReference>
<dbReference type="SUPFAM" id="SSF48403">
    <property type="entry name" value="Ankyrin repeat"/>
    <property type="match status" value="1"/>
</dbReference>
<evidence type="ECO:0000259" key="3">
    <source>
        <dbReference type="Pfam" id="PF13962"/>
    </source>
</evidence>
<protein>
    <recommendedName>
        <fullName evidence="3">PGG domain-containing protein</fullName>
    </recommendedName>
</protein>
<feature type="transmembrane region" description="Helical" evidence="2">
    <location>
        <begin position="710"/>
        <end position="729"/>
    </location>
</feature>
<evidence type="ECO:0000313" key="4">
    <source>
        <dbReference type="EMBL" id="KAF4374649.1"/>
    </source>
</evidence>
<dbReference type="InterPro" id="IPR026961">
    <property type="entry name" value="PGG_dom"/>
</dbReference>
<feature type="transmembrane region" description="Helical" evidence="2">
    <location>
        <begin position="857"/>
        <end position="880"/>
    </location>
</feature>
<feature type="transmembrane region" description="Helical" evidence="2">
    <location>
        <begin position="637"/>
        <end position="662"/>
    </location>
</feature>
<feature type="transmembrane region" description="Helical" evidence="2">
    <location>
        <begin position="817"/>
        <end position="837"/>
    </location>
</feature>
<dbReference type="SMART" id="SM00248">
    <property type="entry name" value="ANK"/>
    <property type="match status" value="7"/>
</dbReference>
<dbReference type="Gene3D" id="1.25.40.20">
    <property type="entry name" value="Ankyrin repeat-containing domain"/>
    <property type="match status" value="3"/>
</dbReference>
<dbReference type="InterPro" id="IPR002110">
    <property type="entry name" value="Ankyrin_rpt"/>
</dbReference>
<feature type="domain" description="PGG" evidence="3">
    <location>
        <begin position="769"/>
        <end position="881"/>
    </location>
</feature>
<feature type="domain" description="PGG" evidence="3">
    <location>
        <begin position="594"/>
        <end position="700"/>
    </location>
</feature>
<dbReference type="Pfam" id="PF13962">
    <property type="entry name" value="PGG"/>
    <property type="match status" value="2"/>
</dbReference>
<evidence type="ECO:0000256" key="1">
    <source>
        <dbReference type="SAM" id="MobiDB-lite"/>
    </source>
</evidence>
<dbReference type="EMBL" id="JAATIQ010000167">
    <property type="protein sequence ID" value="KAF4374649.1"/>
    <property type="molecule type" value="Genomic_DNA"/>
</dbReference>
<evidence type="ECO:0000256" key="2">
    <source>
        <dbReference type="SAM" id="Phobius"/>
    </source>
</evidence>
<keyword evidence="5" id="KW-1185">Reference proteome</keyword>
<name>A0A7J6FY62_CANSA</name>
<feature type="transmembrane region" description="Helical" evidence="2">
    <location>
        <begin position="892"/>
        <end position="921"/>
    </location>
</feature>
<feature type="compositionally biased region" description="Polar residues" evidence="1">
    <location>
        <begin position="311"/>
        <end position="325"/>
    </location>
</feature>
<accession>A0A7J6FY62</accession>
<keyword evidence="2" id="KW-0812">Transmembrane</keyword>
<keyword evidence="2" id="KW-1133">Transmembrane helix</keyword>